<keyword evidence="1" id="KW-0449">Lipoprotein</keyword>
<proteinExistence type="predicted"/>
<organism evidence="1 2">
    <name type="scientific">Pseudomonas neuropathica</name>
    <dbReference type="NCBI Taxonomy" id="2730425"/>
    <lineage>
        <taxon>Bacteria</taxon>
        <taxon>Pseudomonadati</taxon>
        <taxon>Pseudomonadota</taxon>
        <taxon>Gammaproteobacteria</taxon>
        <taxon>Pseudomonadales</taxon>
        <taxon>Pseudomonadaceae</taxon>
        <taxon>Pseudomonas</taxon>
    </lineage>
</organism>
<protein>
    <submittedName>
        <fullName evidence="1">YbaY family lipoprotein</fullName>
    </submittedName>
</protein>
<keyword evidence="2" id="KW-1185">Reference proteome</keyword>
<reference evidence="1" key="1">
    <citation type="submission" date="2024-11" db="EMBL/GenBank/DDBJ databases">
        <authorList>
            <person name="Lucas J.A."/>
        </authorList>
    </citation>
    <scope>NUCLEOTIDE SEQUENCE</scope>
    <source>
        <strain evidence="1">Z 8.8</strain>
    </source>
</reference>
<comment type="caution">
    <text evidence="1">The sequence shown here is derived from an EMBL/GenBank/DDBJ whole genome shotgun (WGS) entry which is preliminary data.</text>
</comment>
<accession>A0ACC7MV74</accession>
<evidence type="ECO:0000313" key="1">
    <source>
        <dbReference type="EMBL" id="MFK9081834.1"/>
    </source>
</evidence>
<dbReference type="Proteomes" id="UP001622950">
    <property type="component" value="Unassembled WGS sequence"/>
</dbReference>
<evidence type="ECO:0000313" key="2">
    <source>
        <dbReference type="Proteomes" id="UP001622950"/>
    </source>
</evidence>
<name>A0ACC7MV74_9PSED</name>
<dbReference type="EMBL" id="JBJHQE010000023">
    <property type="protein sequence ID" value="MFK9081834.1"/>
    <property type="molecule type" value="Genomic_DNA"/>
</dbReference>
<sequence length="121" mass="13247">MNNEHTKSINGTVHYPQRIGLAPNSTLQVSLEDVSLADAPARQLAAQVTRNAETAGLSFNLEYSTADIQPGHTYAIRAQIENEGRLIFINTERYPVELGVDYLQPLDIRVDNVAATAQPDA</sequence>
<gene>
    <name evidence="1" type="ORF">ACJEBM_14245</name>
</gene>